<dbReference type="InterPro" id="IPR053842">
    <property type="entry name" value="NikA-like"/>
</dbReference>
<gene>
    <name evidence="1" type="ORF">NZD89_29075</name>
</gene>
<keyword evidence="1" id="KW-0614">Plasmid</keyword>
<organism evidence="1 2">
    <name type="scientific">Alicyclobacillus fastidiosus</name>
    <dbReference type="NCBI Taxonomy" id="392011"/>
    <lineage>
        <taxon>Bacteria</taxon>
        <taxon>Bacillati</taxon>
        <taxon>Bacillota</taxon>
        <taxon>Bacilli</taxon>
        <taxon>Bacillales</taxon>
        <taxon>Alicyclobacillaceae</taxon>
        <taxon>Alicyclobacillus</taxon>
    </lineage>
</organism>
<proteinExistence type="predicted"/>
<protein>
    <submittedName>
        <fullName evidence="1">MobC family plasmid mobilization relaxosome protein</fullName>
    </submittedName>
</protein>
<evidence type="ECO:0000313" key="1">
    <source>
        <dbReference type="EMBL" id="WAH44968.1"/>
    </source>
</evidence>
<accession>A0ABY6ZPQ9</accession>
<reference evidence="1" key="1">
    <citation type="submission" date="2022-08" db="EMBL/GenBank/DDBJ databases">
        <title>Alicyclobacillus fastidiosus DSM 17978, complete genome.</title>
        <authorList>
            <person name="Wang Q."/>
            <person name="Cai R."/>
            <person name="Wang Z."/>
        </authorList>
    </citation>
    <scope>NUCLEOTIDE SEQUENCE</scope>
    <source>
        <strain evidence="1">DSM 17978</strain>
        <plasmid evidence="1">unnamed2</plasmid>
    </source>
</reference>
<keyword evidence="2" id="KW-1185">Reference proteome</keyword>
<dbReference type="Pfam" id="PF21983">
    <property type="entry name" value="NikA-like"/>
    <property type="match status" value="1"/>
</dbReference>
<geneLocation type="plasmid" evidence="1 2">
    <name>unnamed2</name>
</geneLocation>
<sequence>MGSENRKRQRMVPIRLSDEEFERLERKADKVGLTVPAFLRELAIRQRVKSPVIDRDGAVEIGKQIRAIGNNLNQLTRLSHDGTIEVVELKETRQELHEVWRLLNSVLQATQTVSSTTAREKQKNETE</sequence>
<name>A0ABY6ZPQ9_9BACL</name>
<dbReference type="RefSeq" id="WP_268008838.1">
    <property type="nucleotide sequence ID" value="NZ_BSUT01000006.1"/>
</dbReference>
<dbReference type="Proteomes" id="UP001164761">
    <property type="component" value="Plasmid unnamed2"/>
</dbReference>
<evidence type="ECO:0000313" key="2">
    <source>
        <dbReference type="Proteomes" id="UP001164761"/>
    </source>
</evidence>
<dbReference type="EMBL" id="CP104069">
    <property type="protein sequence ID" value="WAH44968.1"/>
    <property type="molecule type" value="Genomic_DNA"/>
</dbReference>